<keyword evidence="2 6" id="KW-0812">Transmembrane</keyword>
<evidence type="ECO:0000256" key="3">
    <source>
        <dbReference type="ARBA" id="ARBA00022989"/>
    </source>
</evidence>
<organism evidence="8 9">
    <name type="scientific">Melanomma pulvis-pyrius CBS 109.77</name>
    <dbReference type="NCBI Taxonomy" id="1314802"/>
    <lineage>
        <taxon>Eukaryota</taxon>
        <taxon>Fungi</taxon>
        <taxon>Dikarya</taxon>
        <taxon>Ascomycota</taxon>
        <taxon>Pezizomycotina</taxon>
        <taxon>Dothideomycetes</taxon>
        <taxon>Pleosporomycetidae</taxon>
        <taxon>Pleosporales</taxon>
        <taxon>Melanommataceae</taxon>
        <taxon>Melanomma</taxon>
    </lineage>
</organism>
<keyword evidence="3 6" id="KW-1133">Transmembrane helix</keyword>
<dbReference type="Pfam" id="PF20684">
    <property type="entry name" value="Fung_rhodopsin"/>
    <property type="match status" value="1"/>
</dbReference>
<evidence type="ECO:0000256" key="1">
    <source>
        <dbReference type="ARBA" id="ARBA00004141"/>
    </source>
</evidence>
<protein>
    <recommendedName>
        <fullName evidence="7">Rhodopsin domain-containing protein</fullName>
    </recommendedName>
</protein>
<evidence type="ECO:0000259" key="7">
    <source>
        <dbReference type="Pfam" id="PF20684"/>
    </source>
</evidence>
<evidence type="ECO:0000256" key="2">
    <source>
        <dbReference type="ARBA" id="ARBA00022692"/>
    </source>
</evidence>
<feature type="transmembrane region" description="Helical" evidence="6">
    <location>
        <begin position="12"/>
        <end position="34"/>
    </location>
</feature>
<evidence type="ECO:0000313" key="9">
    <source>
        <dbReference type="Proteomes" id="UP000799757"/>
    </source>
</evidence>
<accession>A0A6A6X642</accession>
<feature type="non-terminal residue" evidence="8">
    <location>
        <position position="292"/>
    </location>
</feature>
<dbReference type="Proteomes" id="UP000799757">
    <property type="component" value="Unassembled WGS sequence"/>
</dbReference>
<comment type="similarity">
    <text evidence="5">Belongs to the SAT4 family.</text>
</comment>
<sequence length="292" mass="32952">TPEYIAEDSSPPLRRICIAFIVLETLTIIAYFASRWIKKPTGYASMPFLMVGGYICCVGIAILSFLICEVGGGGHHIVTIPEYVLIRRFKIDKAVEWAYVPAVTFPKMAILLLYMKLFTQHRRALRYICYATATVIMLVLLYGLVSPAFSCRPFAFNWNKKIPGGTCINILVSYRWVSFPNIITDLVLMALCMPAIYKVQLPLITKISLFATFALGSGGIVTSIIRFVEFFRNDIFTDHTFNGTNSLIWTTIEPGVYFIAAALLTMRPLFRWFVKGVTMPSYLQKLTASWTS</sequence>
<evidence type="ECO:0000256" key="5">
    <source>
        <dbReference type="ARBA" id="ARBA00038359"/>
    </source>
</evidence>
<proteinExistence type="inferred from homology"/>
<name>A0A6A6X642_9PLEO</name>
<evidence type="ECO:0000256" key="4">
    <source>
        <dbReference type="ARBA" id="ARBA00023136"/>
    </source>
</evidence>
<reference evidence="8" key="1">
    <citation type="journal article" date="2020" name="Stud. Mycol.">
        <title>101 Dothideomycetes genomes: a test case for predicting lifestyles and emergence of pathogens.</title>
        <authorList>
            <person name="Haridas S."/>
            <person name="Albert R."/>
            <person name="Binder M."/>
            <person name="Bloem J."/>
            <person name="Labutti K."/>
            <person name="Salamov A."/>
            <person name="Andreopoulos B."/>
            <person name="Baker S."/>
            <person name="Barry K."/>
            <person name="Bills G."/>
            <person name="Bluhm B."/>
            <person name="Cannon C."/>
            <person name="Castanera R."/>
            <person name="Culley D."/>
            <person name="Daum C."/>
            <person name="Ezra D."/>
            <person name="Gonzalez J."/>
            <person name="Henrissat B."/>
            <person name="Kuo A."/>
            <person name="Liang C."/>
            <person name="Lipzen A."/>
            <person name="Lutzoni F."/>
            <person name="Magnuson J."/>
            <person name="Mondo S."/>
            <person name="Nolan M."/>
            <person name="Ohm R."/>
            <person name="Pangilinan J."/>
            <person name="Park H.-J."/>
            <person name="Ramirez L."/>
            <person name="Alfaro M."/>
            <person name="Sun H."/>
            <person name="Tritt A."/>
            <person name="Yoshinaga Y."/>
            <person name="Zwiers L.-H."/>
            <person name="Turgeon B."/>
            <person name="Goodwin S."/>
            <person name="Spatafora J."/>
            <person name="Crous P."/>
            <person name="Grigoriev I."/>
        </authorList>
    </citation>
    <scope>NUCLEOTIDE SEQUENCE</scope>
    <source>
        <strain evidence="8">CBS 109.77</strain>
    </source>
</reference>
<feature type="domain" description="Rhodopsin" evidence="7">
    <location>
        <begin position="46"/>
        <end position="271"/>
    </location>
</feature>
<dbReference type="OrthoDB" id="5329176at2759"/>
<keyword evidence="4 6" id="KW-0472">Membrane</keyword>
<feature type="transmembrane region" description="Helical" evidence="6">
    <location>
        <begin position="209"/>
        <end position="227"/>
    </location>
</feature>
<dbReference type="GO" id="GO:0016020">
    <property type="term" value="C:membrane"/>
    <property type="evidence" value="ECO:0007669"/>
    <property type="project" value="UniProtKB-SubCell"/>
</dbReference>
<feature type="transmembrane region" description="Helical" evidence="6">
    <location>
        <begin position="97"/>
        <end position="115"/>
    </location>
</feature>
<evidence type="ECO:0000256" key="6">
    <source>
        <dbReference type="SAM" id="Phobius"/>
    </source>
</evidence>
<feature type="transmembrane region" description="Helical" evidence="6">
    <location>
        <begin position="46"/>
        <end position="67"/>
    </location>
</feature>
<dbReference type="EMBL" id="MU002021">
    <property type="protein sequence ID" value="KAF2791397.1"/>
    <property type="molecule type" value="Genomic_DNA"/>
</dbReference>
<dbReference type="InterPro" id="IPR049326">
    <property type="entry name" value="Rhodopsin_dom_fungi"/>
</dbReference>
<dbReference type="AlphaFoldDB" id="A0A6A6X642"/>
<feature type="transmembrane region" description="Helical" evidence="6">
    <location>
        <begin position="179"/>
        <end position="197"/>
    </location>
</feature>
<dbReference type="PANTHER" id="PTHR33048:SF156">
    <property type="entry name" value="INTEGRAL MEMBRANE PROTEIN"/>
    <property type="match status" value="1"/>
</dbReference>
<feature type="transmembrane region" description="Helical" evidence="6">
    <location>
        <begin position="247"/>
        <end position="266"/>
    </location>
</feature>
<feature type="transmembrane region" description="Helical" evidence="6">
    <location>
        <begin position="127"/>
        <end position="149"/>
    </location>
</feature>
<keyword evidence="9" id="KW-1185">Reference proteome</keyword>
<dbReference type="InterPro" id="IPR052337">
    <property type="entry name" value="SAT4-like"/>
</dbReference>
<evidence type="ECO:0000313" key="8">
    <source>
        <dbReference type="EMBL" id="KAF2791397.1"/>
    </source>
</evidence>
<gene>
    <name evidence="8" type="ORF">K505DRAFT_221263</name>
</gene>
<feature type="non-terminal residue" evidence="8">
    <location>
        <position position="1"/>
    </location>
</feature>
<comment type="subcellular location">
    <subcellularLocation>
        <location evidence="1">Membrane</location>
        <topology evidence="1">Multi-pass membrane protein</topology>
    </subcellularLocation>
</comment>
<dbReference type="PANTHER" id="PTHR33048">
    <property type="entry name" value="PTH11-LIKE INTEGRAL MEMBRANE PROTEIN (AFU_ORTHOLOGUE AFUA_5G11245)"/>
    <property type="match status" value="1"/>
</dbReference>